<evidence type="ECO:0000313" key="9">
    <source>
        <dbReference type="EMBL" id="APU67558.1"/>
    </source>
</evidence>
<dbReference type="PANTHER" id="PTHR46390:SF1">
    <property type="entry name" value="MANNOSE-1-PHOSPHATE GUANYLYLTRANSFERASE"/>
    <property type="match status" value="1"/>
</dbReference>
<evidence type="ECO:0000256" key="5">
    <source>
        <dbReference type="ARBA" id="ARBA00022741"/>
    </source>
</evidence>
<dbReference type="InterPro" id="IPR049577">
    <property type="entry name" value="GMPP_N"/>
</dbReference>
<dbReference type="GO" id="GO:0004475">
    <property type="term" value="F:mannose-1-phosphate guanylyltransferase (GTP) activity"/>
    <property type="evidence" value="ECO:0007669"/>
    <property type="project" value="UniProtKB-EC"/>
</dbReference>
<name>A0A1L7I1R0_9FLAO</name>
<dbReference type="OrthoDB" id="9806359at2"/>
<keyword evidence="10" id="KW-1185">Reference proteome</keyword>
<evidence type="ECO:0000256" key="1">
    <source>
        <dbReference type="ARBA" id="ARBA00006115"/>
    </source>
</evidence>
<accession>A0A1L7I1R0</accession>
<dbReference type="RefSeq" id="WP_083643423.1">
    <property type="nucleotide sequence ID" value="NZ_AMRU01000003.1"/>
</dbReference>
<keyword evidence="5" id="KW-0547">Nucleotide-binding</keyword>
<evidence type="ECO:0000256" key="6">
    <source>
        <dbReference type="ARBA" id="ARBA00023134"/>
    </source>
</evidence>
<dbReference type="Proteomes" id="UP000186230">
    <property type="component" value="Chromosome"/>
</dbReference>
<dbReference type="InterPro" id="IPR029044">
    <property type="entry name" value="Nucleotide-diphossugar_trans"/>
</dbReference>
<evidence type="ECO:0000259" key="8">
    <source>
        <dbReference type="Pfam" id="PF00483"/>
    </source>
</evidence>
<organism evidence="9 10">
    <name type="scientific">Christiangramia flava JLT2011</name>
    <dbReference type="NCBI Taxonomy" id="1229726"/>
    <lineage>
        <taxon>Bacteria</taxon>
        <taxon>Pseudomonadati</taxon>
        <taxon>Bacteroidota</taxon>
        <taxon>Flavobacteriia</taxon>
        <taxon>Flavobacteriales</taxon>
        <taxon>Flavobacteriaceae</taxon>
        <taxon>Christiangramia</taxon>
    </lineage>
</organism>
<dbReference type="InterPro" id="IPR005835">
    <property type="entry name" value="NTP_transferase_dom"/>
</dbReference>
<dbReference type="Gene3D" id="3.90.550.10">
    <property type="entry name" value="Spore Coat Polysaccharide Biosynthesis Protein SpsA, Chain A"/>
    <property type="match status" value="1"/>
</dbReference>
<dbReference type="FunFam" id="3.90.550.10:FF:000046">
    <property type="entry name" value="Mannose-1-phosphate guanylyltransferase (GDP)"/>
    <property type="match status" value="1"/>
</dbReference>
<dbReference type="EMBL" id="CP016359">
    <property type="protein sequence ID" value="APU67558.1"/>
    <property type="molecule type" value="Genomic_DNA"/>
</dbReference>
<dbReference type="STRING" id="1229726.GRFL_0834"/>
<evidence type="ECO:0000256" key="7">
    <source>
        <dbReference type="ARBA" id="ARBA00047343"/>
    </source>
</evidence>
<dbReference type="KEGG" id="gfl:GRFL_0834"/>
<evidence type="ECO:0000313" key="10">
    <source>
        <dbReference type="Proteomes" id="UP000186230"/>
    </source>
</evidence>
<dbReference type="SUPFAM" id="SSF159283">
    <property type="entry name" value="Guanosine diphospho-D-mannose pyrophosphorylase/mannose-6-phosphate isomerase linker domain"/>
    <property type="match status" value="1"/>
</dbReference>
<dbReference type="SUPFAM" id="SSF53448">
    <property type="entry name" value="Nucleotide-diphospho-sugar transferases"/>
    <property type="match status" value="1"/>
</dbReference>
<dbReference type="GO" id="GO:0009298">
    <property type="term" value="P:GDP-mannose biosynthetic process"/>
    <property type="evidence" value="ECO:0007669"/>
    <property type="project" value="TreeGrafter"/>
</dbReference>
<dbReference type="Pfam" id="PF00483">
    <property type="entry name" value="NTP_transferase"/>
    <property type="match status" value="1"/>
</dbReference>
<dbReference type="EC" id="2.7.7.13" evidence="2"/>
<evidence type="ECO:0000256" key="2">
    <source>
        <dbReference type="ARBA" id="ARBA00012387"/>
    </source>
</evidence>
<proteinExistence type="inferred from homology"/>
<feature type="domain" description="Nucleotidyl transferase" evidence="8">
    <location>
        <begin position="11"/>
        <end position="288"/>
    </location>
</feature>
<sequence length="363" mass="41415">MSEKKNGNYYAIVMAGGVGSRFWPSSKAKNPKQFIDILGVGETLFQTTFKRLSQLIPKENIYILTNKAYVGLIKEQVPQIIDEQIVPEPEMRNTAPSILLGSMKIFLKNPDAITVIAPSDHWIEDQDAFTESLKMAFSAAEKEDRLITLGFEPTYPNTGYGYIQFEKGDAAEVRKVLQFTEKPNLKKANQFLSERNYLWNAGIFIWSAKYILECFKQFAPEMYRLFEKGKDVYNTKHEKAFLEQYYKTAANISIDYAVMEKSDAIYVIPVSFKWSDLGTWSSVKDHLASDEEGNTIINSRLVAENAENNIISGYDRKIVVLKNISDLIIVEDEEVLMIVPKEDEQDIKSLREAVMKKYGDDLG</sequence>
<keyword evidence="3 9" id="KW-0808">Transferase</keyword>
<gene>
    <name evidence="9" type="ORF">GRFL_0834</name>
</gene>
<comment type="similarity">
    <text evidence="1">Belongs to the mannose-6-phosphate isomerase type 2 family.</text>
</comment>
<dbReference type="PANTHER" id="PTHR46390">
    <property type="entry name" value="MANNOSE-1-PHOSPHATE GUANYLYLTRANSFERASE"/>
    <property type="match status" value="1"/>
</dbReference>
<dbReference type="GO" id="GO:0005525">
    <property type="term" value="F:GTP binding"/>
    <property type="evidence" value="ECO:0007669"/>
    <property type="project" value="UniProtKB-KW"/>
</dbReference>
<keyword evidence="6" id="KW-0342">GTP-binding</keyword>
<evidence type="ECO:0000256" key="4">
    <source>
        <dbReference type="ARBA" id="ARBA00022695"/>
    </source>
</evidence>
<comment type="catalytic activity">
    <reaction evidence="7">
        <text>alpha-D-mannose 1-phosphate + GTP + H(+) = GDP-alpha-D-mannose + diphosphate</text>
        <dbReference type="Rhea" id="RHEA:15229"/>
        <dbReference type="ChEBI" id="CHEBI:15378"/>
        <dbReference type="ChEBI" id="CHEBI:33019"/>
        <dbReference type="ChEBI" id="CHEBI:37565"/>
        <dbReference type="ChEBI" id="CHEBI:57527"/>
        <dbReference type="ChEBI" id="CHEBI:58409"/>
        <dbReference type="EC" id="2.7.7.13"/>
    </reaction>
</comment>
<reference evidence="9 10" key="1">
    <citation type="submission" date="2016-07" db="EMBL/GenBank/DDBJ databases">
        <title>Multi-omics approach to identify versatile polysaccharide utilization systems of a marine flavobacterium Gramella flava.</title>
        <authorList>
            <person name="Tang K."/>
        </authorList>
    </citation>
    <scope>NUCLEOTIDE SEQUENCE [LARGE SCALE GENOMIC DNA]</scope>
    <source>
        <strain evidence="9 10">JLT2011</strain>
    </source>
</reference>
<keyword evidence="4 9" id="KW-0548">Nucleotidyltransferase</keyword>
<evidence type="ECO:0000256" key="3">
    <source>
        <dbReference type="ARBA" id="ARBA00022679"/>
    </source>
</evidence>
<dbReference type="AlphaFoldDB" id="A0A1L7I1R0"/>
<dbReference type="InterPro" id="IPR051161">
    <property type="entry name" value="Mannose-6P_isomerase_type2"/>
</dbReference>
<protein>
    <recommendedName>
        <fullName evidence="2">mannose-1-phosphate guanylyltransferase</fullName>
        <ecNumber evidence="2">2.7.7.13</ecNumber>
    </recommendedName>
</protein>
<dbReference type="CDD" id="cd02509">
    <property type="entry name" value="GDP-M1P_Guanylyltransferase"/>
    <property type="match status" value="1"/>
</dbReference>